<evidence type="ECO:0000313" key="3">
    <source>
        <dbReference type="Proteomes" id="UP000007797"/>
    </source>
</evidence>
<organism evidence="2 3">
    <name type="scientific">Cavenderia fasciculata</name>
    <name type="common">Slime mold</name>
    <name type="synonym">Dictyostelium fasciculatum</name>
    <dbReference type="NCBI Taxonomy" id="261658"/>
    <lineage>
        <taxon>Eukaryota</taxon>
        <taxon>Amoebozoa</taxon>
        <taxon>Evosea</taxon>
        <taxon>Eumycetozoa</taxon>
        <taxon>Dictyostelia</taxon>
        <taxon>Acytosteliales</taxon>
        <taxon>Cavenderiaceae</taxon>
        <taxon>Cavenderia</taxon>
    </lineage>
</organism>
<keyword evidence="3" id="KW-1185">Reference proteome</keyword>
<keyword evidence="1" id="KW-1133">Transmembrane helix</keyword>
<keyword evidence="1" id="KW-0812">Transmembrane</keyword>
<protein>
    <submittedName>
        <fullName evidence="2">Uncharacterized protein</fullName>
    </submittedName>
</protein>
<evidence type="ECO:0000256" key="1">
    <source>
        <dbReference type="SAM" id="Phobius"/>
    </source>
</evidence>
<dbReference type="KEGG" id="dfa:DFA_03792"/>
<keyword evidence="1" id="KW-0472">Membrane</keyword>
<dbReference type="EMBL" id="GL883018">
    <property type="protein sequence ID" value="EGG18298.1"/>
    <property type="molecule type" value="Genomic_DNA"/>
</dbReference>
<evidence type="ECO:0000313" key="2">
    <source>
        <dbReference type="EMBL" id="EGG18298.1"/>
    </source>
</evidence>
<name>F4Q0E7_CACFS</name>
<dbReference type="GeneID" id="14870429"/>
<dbReference type="Proteomes" id="UP000007797">
    <property type="component" value="Unassembled WGS sequence"/>
</dbReference>
<reference evidence="3" key="1">
    <citation type="journal article" date="2011" name="Genome Res.">
        <title>Phylogeny-wide analysis of social amoeba genomes highlights ancient origins for complex intercellular communication.</title>
        <authorList>
            <person name="Heidel A.J."/>
            <person name="Lawal H.M."/>
            <person name="Felder M."/>
            <person name="Schilde C."/>
            <person name="Helps N.R."/>
            <person name="Tunggal B."/>
            <person name="Rivero F."/>
            <person name="John U."/>
            <person name="Schleicher M."/>
            <person name="Eichinger L."/>
            <person name="Platzer M."/>
            <person name="Noegel A.A."/>
            <person name="Schaap P."/>
            <person name="Gloeckner G."/>
        </authorList>
    </citation>
    <scope>NUCLEOTIDE SEQUENCE [LARGE SCALE GENOMIC DNA]</scope>
    <source>
        <strain evidence="3">SH3</strain>
    </source>
</reference>
<proteinExistence type="predicted"/>
<dbReference type="AlphaFoldDB" id="F4Q0E7"/>
<dbReference type="RefSeq" id="XP_004357121.1">
    <property type="nucleotide sequence ID" value="XM_004357066.1"/>
</dbReference>
<feature type="transmembrane region" description="Helical" evidence="1">
    <location>
        <begin position="6"/>
        <end position="25"/>
    </location>
</feature>
<sequence>MAGRVLQILNKIFIVVKMINLILLINNRQNSKIGTEMWQINLQLIKKLDPDSFQQQIQTCLGDPFLATTCMDNRVVYKTIYLVWAIGVDNNMCNLS</sequence>
<gene>
    <name evidence="2" type="ORF">DFA_03792</name>
</gene>
<accession>F4Q0E7</accession>